<dbReference type="Proteomes" id="UP001172102">
    <property type="component" value="Unassembled WGS sequence"/>
</dbReference>
<protein>
    <submittedName>
        <fullName evidence="2">Uncharacterized protein</fullName>
    </submittedName>
</protein>
<feature type="compositionally biased region" description="Basic and acidic residues" evidence="1">
    <location>
        <begin position="169"/>
        <end position="183"/>
    </location>
</feature>
<evidence type="ECO:0000313" key="3">
    <source>
        <dbReference type="Proteomes" id="UP001172102"/>
    </source>
</evidence>
<feature type="region of interest" description="Disordered" evidence="1">
    <location>
        <begin position="147"/>
        <end position="197"/>
    </location>
</feature>
<dbReference type="AlphaFoldDB" id="A0AA40A7U3"/>
<feature type="compositionally biased region" description="Basic residues" evidence="1">
    <location>
        <begin position="157"/>
        <end position="168"/>
    </location>
</feature>
<gene>
    <name evidence="2" type="ORF">B0H67DRAFT_554902</name>
</gene>
<feature type="region of interest" description="Disordered" evidence="1">
    <location>
        <begin position="1"/>
        <end position="63"/>
    </location>
</feature>
<comment type="caution">
    <text evidence="2">The sequence shown here is derived from an EMBL/GenBank/DDBJ whole genome shotgun (WGS) entry which is preliminary data.</text>
</comment>
<reference evidence="2" key="1">
    <citation type="submission" date="2023-06" db="EMBL/GenBank/DDBJ databases">
        <title>Genome-scale phylogeny and comparative genomics of the fungal order Sordariales.</title>
        <authorList>
            <consortium name="Lawrence Berkeley National Laboratory"/>
            <person name="Hensen N."/>
            <person name="Bonometti L."/>
            <person name="Westerberg I."/>
            <person name="Brannstrom I.O."/>
            <person name="Guillou S."/>
            <person name="Cros-Aarteil S."/>
            <person name="Calhoun S."/>
            <person name="Haridas S."/>
            <person name="Kuo A."/>
            <person name="Mondo S."/>
            <person name="Pangilinan J."/>
            <person name="Riley R."/>
            <person name="Labutti K."/>
            <person name="Andreopoulos B."/>
            <person name="Lipzen A."/>
            <person name="Chen C."/>
            <person name="Yanf M."/>
            <person name="Daum C."/>
            <person name="Ng V."/>
            <person name="Clum A."/>
            <person name="Steindorff A."/>
            <person name="Ohm R."/>
            <person name="Martin F."/>
            <person name="Silar P."/>
            <person name="Natvig D."/>
            <person name="Lalanne C."/>
            <person name="Gautier V."/>
            <person name="Ament-Velasquez S.L."/>
            <person name="Kruys A."/>
            <person name="Hutchinson M.I."/>
            <person name="Powell A.J."/>
            <person name="Barry K."/>
            <person name="Miller A.N."/>
            <person name="Grigoriev I.V."/>
            <person name="Debuchy R."/>
            <person name="Gladieux P."/>
            <person name="Thoren M.H."/>
            <person name="Johannesson H."/>
        </authorList>
    </citation>
    <scope>NUCLEOTIDE SEQUENCE</scope>
    <source>
        <strain evidence="2">SMH4607-1</strain>
    </source>
</reference>
<dbReference type="EMBL" id="JAUKUA010000005">
    <property type="protein sequence ID" value="KAK0710835.1"/>
    <property type="molecule type" value="Genomic_DNA"/>
</dbReference>
<organism evidence="2 3">
    <name type="scientific">Lasiosphaeris hirsuta</name>
    <dbReference type="NCBI Taxonomy" id="260670"/>
    <lineage>
        <taxon>Eukaryota</taxon>
        <taxon>Fungi</taxon>
        <taxon>Dikarya</taxon>
        <taxon>Ascomycota</taxon>
        <taxon>Pezizomycotina</taxon>
        <taxon>Sordariomycetes</taxon>
        <taxon>Sordariomycetidae</taxon>
        <taxon>Sordariales</taxon>
        <taxon>Lasiosphaeriaceae</taxon>
        <taxon>Lasiosphaeris</taxon>
    </lineage>
</organism>
<evidence type="ECO:0000313" key="2">
    <source>
        <dbReference type="EMBL" id="KAK0710835.1"/>
    </source>
</evidence>
<name>A0AA40A7U3_9PEZI</name>
<proteinExistence type="predicted"/>
<feature type="compositionally biased region" description="Polar residues" evidence="1">
    <location>
        <begin position="47"/>
        <end position="63"/>
    </location>
</feature>
<accession>A0AA40A7U3</accession>
<keyword evidence="3" id="KW-1185">Reference proteome</keyword>
<evidence type="ECO:0000256" key="1">
    <source>
        <dbReference type="SAM" id="MobiDB-lite"/>
    </source>
</evidence>
<sequence>MLDENLGWLPEDKLDPTCPPPPYASYLGSGDDSEKKKPPSALHAVQRNATEAQQQGKGSKGSTSIWGRVLCRIISGVSRHPKNEIYPTTATAAAVAAAAAAAAVKRDRQPNVSEGLPRWVGHNGMTCGHGATSTKRTLPLAPPPCATKSHWLGSPRTRFHQRLKARASHQHESNVHKNYDPRRSPPTHPPAERLTPA</sequence>